<gene>
    <name evidence="2" type="ORF">R7226_07310</name>
</gene>
<organism evidence="2 3">
    <name type="scientific">Conexibacter stalactiti</name>
    <dbReference type="NCBI Taxonomy" id="1940611"/>
    <lineage>
        <taxon>Bacteria</taxon>
        <taxon>Bacillati</taxon>
        <taxon>Actinomycetota</taxon>
        <taxon>Thermoleophilia</taxon>
        <taxon>Solirubrobacterales</taxon>
        <taxon>Conexibacteraceae</taxon>
        <taxon>Conexibacter</taxon>
    </lineage>
</organism>
<evidence type="ECO:0000256" key="1">
    <source>
        <dbReference type="SAM" id="MobiDB-lite"/>
    </source>
</evidence>
<dbReference type="RefSeq" id="WP_318596393.1">
    <property type="nucleotide sequence ID" value="NZ_JAWSTH010000012.1"/>
</dbReference>
<keyword evidence="3" id="KW-1185">Reference proteome</keyword>
<feature type="region of interest" description="Disordered" evidence="1">
    <location>
        <begin position="123"/>
        <end position="212"/>
    </location>
</feature>
<accession>A0ABU4HLF8</accession>
<feature type="compositionally biased region" description="Basic and acidic residues" evidence="1">
    <location>
        <begin position="203"/>
        <end position="212"/>
    </location>
</feature>
<sequence>MNAGYVRSDGEPAHAPTVIAAVERGEGGMNTPHPVHWLSEQTRTGLRDLPNNAAWLLSRALQPAETAGNAAKGAAADTRDTARKVKASVVDAAPVGGDSIETRMQRAQAAAERAHEAEERAIEAAREAKERSEHAREVADHGRARVAEVKRATKQSADERIAEARRQADEAVQRESAAARAEADEQVKRVQAEAEQEAQSARQEAEERQEEAKELLAEANYRLREARHLADEATQVARAVAEEARRQADRLVDDAEQQARQADSRVAAAEQVRADTAERARATARTIQTEEINGDLEAHTKTELMGLAASIDIEGRTNMTKAELVRAIRSAARARRTRS</sequence>
<proteinExistence type="predicted"/>
<feature type="compositionally biased region" description="Basic and acidic residues" evidence="1">
    <location>
        <begin position="123"/>
        <end position="173"/>
    </location>
</feature>
<reference evidence="2 3" key="2">
    <citation type="submission" date="2023-10" db="EMBL/GenBank/DDBJ databases">
        <authorList>
            <person name="Han X.F."/>
        </authorList>
    </citation>
    <scope>NUCLEOTIDE SEQUENCE [LARGE SCALE GENOMIC DNA]</scope>
    <source>
        <strain evidence="2 3">KCTC 39840</strain>
    </source>
</reference>
<dbReference type="Proteomes" id="UP001284601">
    <property type="component" value="Unassembled WGS sequence"/>
</dbReference>
<name>A0ABU4HLF8_9ACTN</name>
<protein>
    <recommendedName>
        <fullName evidence="4">Rho termination factor N-terminal domain-containing protein</fullName>
    </recommendedName>
</protein>
<comment type="caution">
    <text evidence="2">The sequence shown here is derived from an EMBL/GenBank/DDBJ whole genome shotgun (WGS) entry which is preliminary data.</text>
</comment>
<evidence type="ECO:0000313" key="2">
    <source>
        <dbReference type="EMBL" id="MDW5594136.1"/>
    </source>
</evidence>
<dbReference type="EMBL" id="JAWSTH010000012">
    <property type="protein sequence ID" value="MDW5594136.1"/>
    <property type="molecule type" value="Genomic_DNA"/>
</dbReference>
<evidence type="ECO:0008006" key="4">
    <source>
        <dbReference type="Google" id="ProtNLM"/>
    </source>
</evidence>
<reference evidence="3" key="1">
    <citation type="submission" date="2023-07" db="EMBL/GenBank/DDBJ databases">
        <title>Conexibacter stalactiti sp. nov., isolated from stalactites in a lava cave and emended description of the genus Conexibacter.</title>
        <authorList>
            <person name="Lee S.D."/>
        </authorList>
    </citation>
    <scope>NUCLEOTIDE SEQUENCE [LARGE SCALE GENOMIC DNA]</scope>
    <source>
        <strain evidence="3">KCTC 39840</strain>
    </source>
</reference>
<feature type="compositionally biased region" description="Basic and acidic residues" evidence="1">
    <location>
        <begin position="181"/>
        <end position="192"/>
    </location>
</feature>
<evidence type="ECO:0000313" key="3">
    <source>
        <dbReference type="Proteomes" id="UP001284601"/>
    </source>
</evidence>